<dbReference type="InterPro" id="IPR001853">
    <property type="entry name" value="DSBA-like_thioredoxin_dom"/>
</dbReference>
<evidence type="ECO:0000313" key="6">
    <source>
        <dbReference type="EMBL" id="PJC52734.1"/>
    </source>
</evidence>
<evidence type="ECO:0000256" key="1">
    <source>
        <dbReference type="ARBA" id="ARBA00022729"/>
    </source>
</evidence>
<comment type="caution">
    <text evidence="6">The sequence shown here is derived from an EMBL/GenBank/DDBJ whole genome shotgun (WGS) entry which is preliminary data.</text>
</comment>
<organism evidence="6 7">
    <name type="scientific">Candidatus Magasanikbacteria bacterium CG_4_9_14_0_2_um_filter_42_11</name>
    <dbReference type="NCBI Taxonomy" id="1974643"/>
    <lineage>
        <taxon>Bacteria</taxon>
        <taxon>Candidatus Magasanikiibacteriota</taxon>
    </lineage>
</organism>
<accession>A0A2M8FAG7</accession>
<proteinExistence type="predicted"/>
<dbReference type="Gene3D" id="3.40.30.10">
    <property type="entry name" value="Glutaredoxin"/>
    <property type="match status" value="1"/>
</dbReference>
<evidence type="ECO:0000313" key="7">
    <source>
        <dbReference type="Proteomes" id="UP000231456"/>
    </source>
</evidence>
<dbReference type="GO" id="GO:0016491">
    <property type="term" value="F:oxidoreductase activity"/>
    <property type="evidence" value="ECO:0007669"/>
    <property type="project" value="UniProtKB-KW"/>
</dbReference>
<feature type="non-terminal residue" evidence="6">
    <location>
        <position position="1"/>
    </location>
</feature>
<dbReference type="EMBL" id="PFRH01000047">
    <property type="protein sequence ID" value="PJC52734.1"/>
    <property type="molecule type" value="Genomic_DNA"/>
</dbReference>
<keyword evidence="3" id="KW-1015">Disulfide bond</keyword>
<protein>
    <recommendedName>
        <fullName evidence="5">DSBA-like thioredoxin domain-containing protein</fullName>
    </recommendedName>
</protein>
<dbReference type="InterPro" id="IPR036249">
    <property type="entry name" value="Thioredoxin-like_sf"/>
</dbReference>
<evidence type="ECO:0000256" key="3">
    <source>
        <dbReference type="ARBA" id="ARBA00023157"/>
    </source>
</evidence>
<name>A0A2M8FAG7_9BACT</name>
<keyword evidence="2" id="KW-0560">Oxidoreductase</keyword>
<evidence type="ECO:0000256" key="4">
    <source>
        <dbReference type="ARBA" id="ARBA00023284"/>
    </source>
</evidence>
<dbReference type="PANTHER" id="PTHR13887:SF14">
    <property type="entry name" value="DISULFIDE BOND FORMATION PROTEIN D"/>
    <property type="match status" value="1"/>
</dbReference>
<gene>
    <name evidence="6" type="ORF">CO030_01355</name>
</gene>
<evidence type="ECO:0000256" key="2">
    <source>
        <dbReference type="ARBA" id="ARBA00023002"/>
    </source>
</evidence>
<sequence length="103" mass="10959">LEGNTGFWKFADELFARTPSNNGLADAELFSIAKDTGVNVAAFTDCLDSKKFAGNVQADLDDGQKAGLRGTPYSVLLVGDQKIVISGAQPLSQLEQIIQSVIK</sequence>
<dbReference type="Pfam" id="PF01323">
    <property type="entry name" value="DSBA"/>
    <property type="match status" value="1"/>
</dbReference>
<dbReference type="AlphaFoldDB" id="A0A2M8FAG7"/>
<evidence type="ECO:0000259" key="5">
    <source>
        <dbReference type="Pfam" id="PF01323"/>
    </source>
</evidence>
<dbReference type="PANTHER" id="PTHR13887">
    <property type="entry name" value="GLUTATHIONE S-TRANSFERASE KAPPA"/>
    <property type="match status" value="1"/>
</dbReference>
<keyword evidence="4" id="KW-0676">Redox-active center</keyword>
<reference evidence="7" key="1">
    <citation type="submission" date="2017-09" db="EMBL/GenBank/DDBJ databases">
        <title>Depth-based differentiation of microbial function through sediment-hosted aquifers and enrichment of novel symbionts in the deep terrestrial subsurface.</title>
        <authorList>
            <person name="Probst A.J."/>
            <person name="Ladd B."/>
            <person name="Jarett J.K."/>
            <person name="Geller-Mcgrath D.E."/>
            <person name="Sieber C.M.K."/>
            <person name="Emerson J.B."/>
            <person name="Anantharaman K."/>
            <person name="Thomas B.C."/>
            <person name="Malmstrom R."/>
            <person name="Stieglmeier M."/>
            <person name="Klingl A."/>
            <person name="Woyke T."/>
            <person name="Ryan C.M."/>
            <person name="Banfield J.F."/>
        </authorList>
    </citation>
    <scope>NUCLEOTIDE SEQUENCE [LARGE SCALE GENOMIC DNA]</scope>
</reference>
<dbReference type="Proteomes" id="UP000231456">
    <property type="component" value="Unassembled WGS sequence"/>
</dbReference>
<feature type="domain" description="DSBA-like thioredoxin" evidence="5">
    <location>
        <begin position="13"/>
        <end position="99"/>
    </location>
</feature>
<keyword evidence="1" id="KW-0732">Signal</keyword>
<dbReference type="SUPFAM" id="SSF52833">
    <property type="entry name" value="Thioredoxin-like"/>
    <property type="match status" value="1"/>
</dbReference>